<evidence type="ECO:0000256" key="1">
    <source>
        <dbReference type="ARBA" id="ARBA00005964"/>
    </source>
</evidence>
<dbReference type="GO" id="GO:0016787">
    <property type="term" value="F:hydrolase activity"/>
    <property type="evidence" value="ECO:0007669"/>
    <property type="project" value="UniProtKB-KW"/>
</dbReference>
<name>A0A165G3P1_9APHY</name>
<comment type="similarity">
    <text evidence="1 3">Belongs to the type-B carboxylesterase/lipase family.</text>
</comment>
<dbReference type="GeneID" id="63823915"/>
<dbReference type="Proteomes" id="UP000076871">
    <property type="component" value="Unassembled WGS sequence"/>
</dbReference>
<evidence type="ECO:0000256" key="2">
    <source>
        <dbReference type="ARBA" id="ARBA00022801"/>
    </source>
</evidence>
<reference evidence="5 6" key="1">
    <citation type="journal article" date="2016" name="Mol. Biol. Evol.">
        <title>Comparative Genomics of Early-Diverging Mushroom-Forming Fungi Provides Insights into the Origins of Lignocellulose Decay Capabilities.</title>
        <authorList>
            <person name="Nagy L.G."/>
            <person name="Riley R."/>
            <person name="Tritt A."/>
            <person name="Adam C."/>
            <person name="Daum C."/>
            <person name="Floudas D."/>
            <person name="Sun H."/>
            <person name="Yadav J.S."/>
            <person name="Pangilinan J."/>
            <person name="Larsson K.H."/>
            <person name="Matsuura K."/>
            <person name="Barry K."/>
            <person name="Labutti K."/>
            <person name="Kuo R."/>
            <person name="Ohm R.A."/>
            <person name="Bhattacharya S.S."/>
            <person name="Shirouzu T."/>
            <person name="Yoshinaga Y."/>
            <person name="Martin F.M."/>
            <person name="Grigoriev I.V."/>
            <person name="Hibbett D.S."/>
        </authorList>
    </citation>
    <scope>NUCLEOTIDE SEQUENCE [LARGE SCALE GENOMIC DNA]</scope>
    <source>
        <strain evidence="5 6">93-53</strain>
    </source>
</reference>
<dbReference type="PANTHER" id="PTHR45570:SF1">
    <property type="entry name" value="CARBOXYLIC ESTER HYDROLASE"/>
    <property type="match status" value="1"/>
</dbReference>
<feature type="signal peptide" evidence="3">
    <location>
        <begin position="1"/>
        <end position="19"/>
    </location>
</feature>
<keyword evidence="2 3" id="KW-0378">Hydrolase</keyword>
<feature type="chain" id="PRO_5007748380" description="Carboxylic ester hydrolase" evidence="3">
    <location>
        <begin position="20"/>
        <end position="561"/>
    </location>
</feature>
<evidence type="ECO:0000256" key="3">
    <source>
        <dbReference type="RuleBase" id="RU361235"/>
    </source>
</evidence>
<dbReference type="EMBL" id="KV427611">
    <property type="protein sequence ID" value="KZT09783.1"/>
    <property type="molecule type" value="Genomic_DNA"/>
</dbReference>
<dbReference type="SUPFAM" id="SSF53474">
    <property type="entry name" value="alpha/beta-Hydrolases"/>
    <property type="match status" value="1"/>
</dbReference>
<dbReference type="InterPro" id="IPR029058">
    <property type="entry name" value="AB_hydrolase_fold"/>
</dbReference>
<dbReference type="Gene3D" id="3.40.50.1820">
    <property type="entry name" value="alpha/beta hydrolase"/>
    <property type="match status" value="1"/>
</dbReference>
<dbReference type="ESTHER" id="9aphy-a0a165g3p1">
    <property type="family name" value="Fungal_carboxylesterase_lipase"/>
</dbReference>
<protein>
    <recommendedName>
        <fullName evidence="3">Carboxylic ester hydrolase</fullName>
        <ecNumber evidence="3">3.1.1.-</ecNumber>
    </recommendedName>
</protein>
<proteinExistence type="inferred from homology"/>
<dbReference type="InterPro" id="IPR002018">
    <property type="entry name" value="CarbesteraseB"/>
</dbReference>
<dbReference type="InParanoid" id="A0A165G3P1"/>
<sequence>MVALISLVAALLVVTPSSAVPFGSQSGIPKLKFPDLGSSSFWCNIPILDKLMCPRGTLATSNTSVSTPLGTAQGVIDTSGVVRFAVTYGSADRWEPSFVATLWELPTGASNASGYPLACPQSDLDSDAYSEDCLAMLLYVPPGLIDAPVLVWIHGGSFIEGSATDPGLDGSTLANNAEAIVAVVQYRLGALGFMAPSGATNLAVQDIMTALEFLQTVVSSFGGDASMITLDGESSGANMIRAILAAPSASDLFQYAILQSDPMDYGFLNTTIQDTLQTYYNEQLPCDSGNTTCLNDLSLDTILSAQSSLMNDADNLSLAAGASEPIRPVHDGTLITSTLDSTSPFPSVSKSVMLTNVKDEAMYTIYGYFSEPISDTYYEEYVDVSFGEPRAARLLAFSSYAVSTASEGSDTQDARPQLQVMGTDQVWRCPTWTFARNWVANGGTAYVGVYVVGASYPGNSAVSECTLSGSVCHQDDIEIVFGTVSNPNVNQSALINEMQQRYYEFIRTGDPNYGSYATWTPATNTTIDALELGGSGIYPAGACEDGYWGSYVEYDYQFYDL</sequence>
<dbReference type="Pfam" id="PF00135">
    <property type="entry name" value="COesterase"/>
    <property type="match status" value="1"/>
</dbReference>
<dbReference type="OrthoDB" id="408631at2759"/>
<dbReference type="EC" id="3.1.1.-" evidence="3"/>
<feature type="domain" description="Carboxylesterase type B" evidence="4">
    <location>
        <begin position="83"/>
        <end position="529"/>
    </location>
</feature>
<evidence type="ECO:0000259" key="4">
    <source>
        <dbReference type="Pfam" id="PF00135"/>
    </source>
</evidence>
<keyword evidence="3" id="KW-0732">Signal</keyword>
<dbReference type="PANTHER" id="PTHR45570">
    <property type="entry name" value="CARBOXYLIC ESTER HYDROLASE"/>
    <property type="match status" value="1"/>
</dbReference>
<dbReference type="PROSITE" id="PS00122">
    <property type="entry name" value="CARBOXYLESTERASE_B_1"/>
    <property type="match status" value="1"/>
</dbReference>
<dbReference type="STRING" id="1314785.A0A165G3P1"/>
<keyword evidence="6" id="KW-1185">Reference proteome</keyword>
<dbReference type="RefSeq" id="XP_040767523.1">
    <property type="nucleotide sequence ID" value="XM_040906886.1"/>
</dbReference>
<gene>
    <name evidence="5" type="ORF">LAESUDRAFT_712229</name>
</gene>
<dbReference type="AlphaFoldDB" id="A0A165G3P1"/>
<dbReference type="InterPro" id="IPR019826">
    <property type="entry name" value="Carboxylesterase_B_AS"/>
</dbReference>
<organism evidence="5 6">
    <name type="scientific">Laetiporus sulphureus 93-53</name>
    <dbReference type="NCBI Taxonomy" id="1314785"/>
    <lineage>
        <taxon>Eukaryota</taxon>
        <taxon>Fungi</taxon>
        <taxon>Dikarya</taxon>
        <taxon>Basidiomycota</taxon>
        <taxon>Agaricomycotina</taxon>
        <taxon>Agaricomycetes</taxon>
        <taxon>Polyporales</taxon>
        <taxon>Laetiporus</taxon>
    </lineage>
</organism>
<evidence type="ECO:0000313" key="6">
    <source>
        <dbReference type="Proteomes" id="UP000076871"/>
    </source>
</evidence>
<evidence type="ECO:0000313" key="5">
    <source>
        <dbReference type="EMBL" id="KZT09783.1"/>
    </source>
</evidence>
<accession>A0A165G3P1</accession>